<keyword evidence="3" id="KW-1185">Reference proteome</keyword>
<protein>
    <recommendedName>
        <fullName evidence="1">Putative plant transposon protein domain-containing protein</fullName>
    </recommendedName>
</protein>
<sequence length="209" mass="23584">MVRGKEVEGHNEHINVVLGRPMHSVLSYEGLPIILSLDDLKGWLALMIFDTTPRWMNVGASIEKRDMNIASRFWICLINNTLMPSQNESILRHPKMACLGSIMARRRIDLGLLISQEMAMRAKQKLTSLPFLVLVTELCRRSGVPRDTTRDIEVTPSFSTNIRCIEADFTREEVERRRTTLTDTSLEVNIDLLPAEAPSPTLASDPSVV</sequence>
<accession>A0A9J5WNR8</accession>
<dbReference type="Pfam" id="PF20167">
    <property type="entry name" value="Transposase_32"/>
    <property type="match status" value="1"/>
</dbReference>
<dbReference type="PANTHER" id="PTHR33180">
    <property type="entry name" value="PHOTOSYSTEM II CP43 REACTION CENTER PROTEIN"/>
    <property type="match status" value="1"/>
</dbReference>
<proteinExistence type="predicted"/>
<dbReference type="InterPro" id="IPR046796">
    <property type="entry name" value="Transposase_32_dom"/>
</dbReference>
<dbReference type="AlphaFoldDB" id="A0A9J5WNR8"/>
<dbReference type="EMBL" id="JACXVP010000011">
    <property type="protein sequence ID" value="KAG5577537.1"/>
    <property type="molecule type" value="Genomic_DNA"/>
</dbReference>
<reference evidence="2 3" key="1">
    <citation type="submission" date="2020-09" db="EMBL/GenBank/DDBJ databases">
        <title>De no assembly of potato wild relative species, Solanum commersonii.</title>
        <authorList>
            <person name="Cho K."/>
        </authorList>
    </citation>
    <scope>NUCLEOTIDE SEQUENCE [LARGE SCALE GENOMIC DNA]</scope>
    <source>
        <strain evidence="2">LZ3.2</strain>
        <tissue evidence="2">Leaf</tissue>
    </source>
</reference>
<dbReference type="OrthoDB" id="1306244at2759"/>
<evidence type="ECO:0000259" key="1">
    <source>
        <dbReference type="Pfam" id="PF20167"/>
    </source>
</evidence>
<name>A0A9J5WNR8_SOLCO</name>
<organism evidence="2 3">
    <name type="scientific">Solanum commersonii</name>
    <name type="common">Commerson's wild potato</name>
    <name type="synonym">Commerson's nightshade</name>
    <dbReference type="NCBI Taxonomy" id="4109"/>
    <lineage>
        <taxon>Eukaryota</taxon>
        <taxon>Viridiplantae</taxon>
        <taxon>Streptophyta</taxon>
        <taxon>Embryophyta</taxon>
        <taxon>Tracheophyta</taxon>
        <taxon>Spermatophyta</taxon>
        <taxon>Magnoliopsida</taxon>
        <taxon>eudicotyledons</taxon>
        <taxon>Gunneridae</taxon>
        <taxon>Pentapetalae</taxon>
        <taxon>asterids</taxon>
        <taxon>lamiids</taxon>
        <taxon>Solanales</taxon>
        <taxon>Solanaceae</taxon>
        <taxon>Solanoideae</taxon>
        <taxon>Solaneae</taxon>
        <taxon>Solanum</taxon>
    </lineage>
</organism>
<evidence type="ECO:0000313" key="2">
    <source>
        <dbReference type="EMBL" id="KAG5577537.1"/>
    </source>
</evidence>
<feature type="domain" description="Putative plant transposon protein" evidence="1">
    <location>
        <begin position="1"/>
        <end position="145"/>
    </location>
</feature>
<evidence type="ECO:0000313" key="3">
    <source>
        <dbReference type="Proteomes" id="UP000824120"/>
    </source>
</evidence>
<dbReference type="Proteomes" id="UP000824120">
    <property type="component" value="Chromosome 11"/>
</dbReference>
<dbReference type="PANTHER" id="PTHR33180:SF31">
    <property type="entry name" value="POLYPROTEIN PROTEIN"/>
    <property type="match status" value="1"/>
</dbReference>
<comment type="caution">
    <text evidence="2">The sequence shown here is derived from an EMBL/GenBank/DDBJ whole genome shotgun (WGS) entry which is preliminary data.</text>
</comment>
<gene>
    <name evidence="2" type="ORF">H5410_057671</name>
</gene>